<protein>
    <submittedName>
        <fullName evidence="7">TlpA family protein disulfide reductase</fullName>
    </submittedName>
</protein>
<dbReference type="OrthoDB" id="9796554at2"/>
<keyword evidence="4" id="KW-1015">Disulfide bond</keyword>
<keyword evidence="2" id="KW-0201">Cytochrome c-type biogenesis</keyword>
<keyword evidence="3" id="KW-0735">Signal-anchor</keyword>
<organism evidence="7 8">
    <name type="scientific">Nocardioides seonyuensis</name>
    <dbReference type="NCBI Taxonomy" id="2518371"/>
    <lineage>
        <taxon>Bacteria</taxon>
        <taxon>Bacillati</taxon>
        <taxon>Actinomycetota</taxon>
        <taxon>Actinomycetes</taxon>
        <taxon>Propionibacteriales</taxon>
        <taxon>Nocardioidaceae</taxon>
        <taxon>Nocardioides</taxon>
    </lineage>
</organism>
<dbReference type="CDD" id="cd02966">
    <property type="entry name" value="TlpA_like_family"/>
    <property type="match status" value="1"/>
</dbReference>
<dbReference type="AlphaFoldDB" id="A0A4P7ICT2"/>
<gene>
    <name evidence="7" type="ORF">EXE58_05235</name>
</gene>
<evidence type="ECO:0000256" key="3">
    <source>
        <dbReference type="ARBA" id="ARBA00022968"/>
    </source>
</evidence>
<dbReference type="RefSeq" id="WP_135266888.1">
    <property type="nucleotide sequence ID" value="NZ_CP038436.1"/>
</dbReference>
<dbReference type="InterPro" id="IPR000866">
    <property type="entry name" value="AhpC/TSA"/>
</dbReference>
<evidence type="ECO:0000259" key="6">
    <source>
        <dbReference type="PROSITE" id="PS51352"/>
    </source>
</evidence>
<accession>A0A4P7ICT2</accession>
<reference evidence="7 8" key="1">
    <citation type="submission" date="2019-03" db="EMBL/GenBank/DDBJ databases">
        <title>Three New Species of Nocardioides, Nocardioides euryhalodurans sp. nov., Nocardioides seonyuensis sp. nov. and Nocardioides eburneoflavus sp. nov. Iolated from Soil.</title>
        <authorList>
            <person name="Roh S.G."/>
            <person name="Lee C."/>
            <person name="Kim M.-K."/>
            <person name="Kim S.B."/>
        </authorList>
    </citation>
    <scope>NUCLEOTIDE SEQUENCE [LARGE SCALE GENOMIC DNA]</scope>
    <source>
        <strain evidence="7 8">MMS17-SY207-3</strain>
    </source>
</reference>
<dbReference type="GO" id="GO:0017004">
    <property type="term" value="P:cytochrome complex assembly"/>
    <property type="evidence" value="ECO:0007669"/>
    <property type="project" value="UniProtKB-KW"/>
</dbReference>
<evidence type="ECO:0000256" key="2">
    <source>
        <dbReference type="ARBA" id="ARBA00022748"/>
    </source>
</evidence>
<dbReference type="GO" id="GO:0030313">
    <property type="term" value="C:cell envelope"/>
    <property type="evidence" value="ECO:0007669"/>
    <property type="project" value="UniProtKB-SubCell"/>
</dbReference>
<evidence type="ECO:0000256" key="4">
    <source>
        <dbReference type="ARBA" id="ARBA00023157"/>
    </source>
</evidence>
<dbReference type="InterPro" id="IPR050553">
    <property type="entry name" value="Thioredoxin_ResA/DsbE_sf"/>
</dbReference>
<proteinExistence type="predicted"/>
<dbReference type="Gene3D" id="3.40.30.10">
    <property type="entry name" value="Glutaredoxin"/>
    <property type="match status" value="1"/>
</dbReference>
<dbReference type="GO" id="GO:0016491">
    <property type="term" value="F:oxidoreductase activity"/>
    <property type="evidence" value="ECO:0007669"/>
    <property type="project" value="InterPro"/>
</dbReference>
<dbReference type="GO" id="GO:0016209">
    <property type="term" value="F:antioxidant activity"/>
    <property type="evidence" value="ECO:0007669"/>
    <property type="project" value="InterPro"/>
</dbReference>
<dbReference type="Proteomes" id="UP000294853">
    <property type="component" value="Chromosome"/>
</dbReference>
<keyword evidence="8" id="KW-1185">Reference proteome</keyword>
<comment type="subcellular location">
    <subcellularLocation>
        <location evidence="1">Cell envelope</location>
    </subcellularLocation>
</comment>
<dbReference type="PROSITE" id="PS51352">
    <property type="entry name" value="THIOREDOXIN_2"/>
    <property type="match status" value="1"/>
</dbReference>
<evidence type="ECO:0000256" key="1">
    <source>
        <dbReference type="ARBA" id="ARBA00004196"/>
    </source>
</evidence>
<dbReference type="PANTHER" id="PTHR42852:SF6">
    <property type="entry name" value="THIOL:DISULFIDE INTERCHANGE PROTEIN DSBE"/>
    <property type="match status" value="1"/>
</dbReference>
<dbReference type="EMBL" id="CP038436">
    <property type="protein sequence ID" value="QBX54919.1"/>
    <property type="molecule type" value="Genomic_DNA"/>
</dbReference>
<dbReference type="SUPFAM" id="SSF52833">
    <property type="entry name" value="Thioredoxin-like"/>
    <property type="match status" value="1"/>
</dbReference>
<dbReference type="InterPro" id="IPR036249">
    <property type="entry name" value="Thioredoxin-like_sf"/>
</dbReference>
<sequence>MSIPTGLRALVVAACLLALVGCSDLSGTGSQGYLTGDGVPREIAVADRGDPVELEGEDLEGAAVDLADLRGKPVVVNAWASWCPPCRVEQPELNEAAEELGDQVTFLGINIRDPDVAPAQAYVRSYDVPYSSIHSPDGQALLPFSIPPRSIPSTIVLDAQGRIAATIMGRVPSKLTLTSIVETVLSEGGTGE</sequence>
<feature type="domain" description="Thioredoxin" evidence="6">
    <location>
        <begin position="43"/>
        <end position="186"/>
    </location>
</feature>
<evidence type="ECO:0000256" key="5">
    <source>
        <dbReference type="ARBA" id="ARBA00023284"/>
    </source>
</evidence>
<dbReference type="PANTHER" id="PTHR42852">
    <property type="entry name" value="THIOL:DISULFIDE INTERCHANGE PROTEIN DSBE"/>
    <property type="match status" value="1"/>
</dbReference>
<keyword evidence="5" id="KW-0676">Redox-active center</keyword>
<evidence type="ECO:0000313" key="7">
    <source>
        <dbReference type="EMBL" id="QBX54919.1"/>
    </source>
</evidence>
<keyword evidence="3" id="KW-0812">Transmembrane</keyword>
<name>A0A4P7ICT2_9ACTN</name>
<dbReference type="InterPro" id="IPR013766">
    <property type="entry name" value="Thioredoxin_domain"/>
</dbReference>
<evidence type="ECO:0000313" key="8">
    <source>
        <dbReference type="Proteomes" id="UP000294853"/>
    </source>
</evidence>
<dbReference type="Pfam" id="PF00578">
    <property type="entry name" value="AhpC-TSA"/>
    <property type="match status" value="1"/>
</dbReference>
<dbReference type="KEGG" id="nsn:EXE58_05235"/>